<dbReference type="Pfam" id="PF00563">
    <property type="entry name" value="EAL"/>
    <property type="match status" value="1"/>
</dbReference>
<dbReference type="HOGENOM" id="CLU_044951_2_0_9"/>
<evidence type="ECO:0000259" key="1">
    <source>
        <dbReference type="PROSITE" id="PS50883"/>
    </source>
</evidence>
<dbReference type="PANTHER" id="PTHR33525:SF4">
    <property type="entry name" value="CYCLIC DI-GMP PHOSPHODIESTERASE CDGJ"/>
    <property type="match status" value="1"/>
</dbReference>
<dbReference type="EMBL" id="CP004121">
    <property type="protein sequence ID" value="AGF59362.1"/>
    <property type="molecule type" value="Genomic_DNA"/>
</dbReference>
<dbReference type="Proteomes" id="UP000011728">
    <property type="component" value="Chromosome"/>
</dbReference>
<dbReference type="Gene3D" id="3.20.20.450">
    <property type="entry name" value="EAL domain"/>
    <property type="match status" value="1"/>
</dbReference>
<keyword evidence="4" id="KW-1185">Reference proteome</keyword>
<dbReference type="RefSeq" id="WP_015395669.1">
    <property type="nucleotide sequence ID" value="NC_020291.1"/>
</dbReference>
<proteinExistence type="predicted"/>
<dbReference type="SUPFAM" id="SSF109604">
    <property type="entry name" value="HD-domain/PDEase-like"/>
    <property type="match status" value="1"/>
</dbReference>
<dbReference type="InterPro" id="IPR013976">
    <property type="entry name" value="HDOD"/>
</dbReference>
<dbReference type="KEGG" id="csr:Cspa_c56340"/>
<dbReference type="Pfam" id="PF08668">
    <property type="entry name" value="HDOD"/>
    <property type="match status" value="1"/>
</dbReference>
<dbReference type="InterPro" id="IPR035919">
    <property type="entry name" value="EAL_sf"/>
</dbReference>
<dbReference type="InterPro" id="IPR052340">
    <property type="entry name" value="RNase_Y/CdgJ"/>
</dbReference>
<dbReference type="OrthoDB" id="9804751at2"/>
<feature type="domain" description="HDOD" evidence="2">
    <location>
        <begin position="195"/>
        <end position="382"/>
    </location>
</feature>
<organism evidence="3 4">
    <name type="scientific">Clostridium saccharoperbutylacetonicum N1-4(HMT)</name>
    <dbReference type="NCBI Taxonomy" id="931276"/>
    <lineage>
        <taxon>Bacteria</taxon>
        <taxon>Bacillati</taxon>
        <taxon>Bacillota</taxon>
        <taxon>Clostridia</taxon>
        <taxon>Eubacteriales</taxon>
        <taxon>Clostridiaceae</taxon>
        <taxon>Clostridium</taxon>
    </lineage>
</organism>
<dbReference type="Gene3D" id="1.10.3210.10">
    <property type="entry name" value="Hypothetical protein af1432"/>
    <property type="match status" value="1"/>
</dbReference>
<evidence type="ECO:0000313" key="4">
    <source>
        <dbReference type="Proteomes" id="UP000011728"/>
    </source>
</evidence>
<dbReference type="SUPFAM" id="SSF141868">
    <property type="entry name" value="EAL domain-like"/>
    <property type="match status" value="1"/>
</dbReference>
<dbReference type="PANTHER" id="PTHR33525">
    <property type="match status" value="1"/>
</dbReference>
<dbReference type="PIRSF" id="PIRSF003180">
    <property type="entry name" value="DiGMPpdiest_YuxH"/>
    <property type="match status" value="1"/>
</dbReference>
<dbReference type="eggNOG" id="COG3434">
    <property type="taxonomic scope" value="Bacteria"/>
</dbReference>
<name>M1N7L1_9CLOT</name>
<accession>M1N7L1</accession>
<sequence>MARQPIFDRNKEVIAYELLYRNGCENFYNGVNGDEATLSVITNSFYNFGIKNIADNKKAFINFTEELLIKEIPTLLPCEHAVVEILEDIEPTDEVLFACKKLKDKGYTLALDDFIYDEQYIKFIEFVDIIKVDFRITKGYERKKIFELLKINNNIKFLAEKVENKNEYSEALELGYTYFQGYFFSEPIILSRKSIPAIESTALKILKLINKEEFNFSDLEKLIMRDLGISYKIMKLINSSIYYIRSKVSSIRQAITFLGEKEIIKWLYVILLNDLKGNCASELLKVSLQRAKVCEFICNMSKYKERIFSAYMTGLFSVADVILNCPINIIVNDLCIVDEIKNGLIKEDDPLNKMLKLAISYEKGQWENVMHYAKEIDIDASKMSEIYIEAVKWADNIY</sequence>
<dbReference type="InterPro" id="IPR014408">
    <property type="entry name" value="dGMP_Pdiesterase_EAL/HD-GYP"/>
</dbReference>
<feature type="domain" description="EAL" evidence="1">
    <location>
        <begin position="1"/>
        <end position="201"/>
    </location>
</feature>
<evidence type="ECO:0000259" key="2">
    <source>
        <dbReference type="PROSITE" id="PS51833"/>
    </source>
</evidence>
<protein>
    <submittedName>
        <fullName evidence="3">Putative signal transduction protein</fullName>
    </submittedName>
</protein>
<dbReference type="InterPro" id="IPR001633">
    <property type="entry name" value="EAL_dom"/>
</dbReference>
<dbReference type="AlphaFoldDB" id="M1N7L1"/>
<gene>
    <name evidence="3" type="ORF">Cspa_c56340</name>
</gene>
<dbReference type="PATRIC" id="fig|931276.5.peg.5679"/>
<dbReference type="PROSITE" id="PS50883">
    <property type="entry name" value="EAL"/>
    <property type="match status" value="1"/>
</dbReference>
<reference evidence="3 4" key="1">
    <citation type="submission" date="2013-02" db="EMBL/GenBank/DDBJ databases">
        <title>Genome sequence of Clostridium saccharoperbutylacetonicum N1-4(HMT).</title>
        <authorList>
            <person name="Poehlein A."/>
            <person name="Daniel R."/>
        </authorList>
    </citation>
    <scope>NUCLEOTIDE SEQUENCE [LARGE SCALE GENOMIC DNA]</scope>
    <source>
        <strain evidence="4">N1-4(HMT)</strain>
    </source>
</reference>
<dbReference type="STRING" id="36745.CLSAP_53830"/>
<dbReference type="PROSITE" id="PS51833">
    <property type="entry name" value="HDOD"/>
    <property type="match status" value="1"/>
</dbReference>
<evidence type="ECO:0000313" key="3">
    <source>
        <dbReference type="EMBL" id="AGF59362.1"/>
    </source>
</evidence>